<sequence>MFLELDPWDPDEAGAISVSSYFRLFEDVAGTLSQQKRIRLLRSKMRGTAKQFMIDNMGLYEGENPYLHMKQAMVQWYERDNPGKAAASLCTIRKQPNETLRQFAEKVRQLAQVAVQEEGAELNAAQKVQWPAAENGIPDGALTDVPFGTVEQPRPITPLKIEEIGQDIDHEWGMMMDEEEPEIESPQCPPVAMPDPTKVLVPNHPTEVLVPSHPTPETSSTTVSSPYNLRPREIKDYKKLHKKGYLLSVGVEDETDGEDIETEKPEALDDIQNREQKPQKRYCRAPNCDASSDSEKLFQSPPDPVRLQIWKDRVGLDEPVKMFYICRRHFSTRSFKTVQRTTLLRHAVPSYRSGPLNPLTGDYSGTPPSELGETIPLAQLPPALMGVTGTSSLLQISTSHQIHQSGIQQNEGLPSSTKSPVVDSVTVEIEDDKLPGSTSQATDVGYVKSPTLQHLDNVDGNTYSYRPDLEGTSGSSKGNSILRLIGETRYSSLTPRKQKLVQEVRKQRKSLGVIRKSLKSKSLRLQSLEKSNRDDIALVERFASSMSLPVANLVYAQIFTLFDPPHLLKCTRNMFVKHDLSIQTDIYLNGQKATMTARWQDIIDAYDDDCLNLTRSMHKITRDHLEPKHQKSMKVNLAAQIFSRSVTATLETCVRHGILQQRASTTAEVTRFFNDLFDSLNGYRETPEGGGVGLRCRVQRSREEMHLNFWSAALEKLQSLKFLPKSPTSPPCSTVTIQGWIRSVNAVQLLWTTLKEEIPFDKCSYLVPRRLNQDPLENLFGSIRSKCGSNVNPSAYQFTSALKTCLVNKLADDDLNKGNCEGDVQPQEILESLQRFLVPSANPEGREPVPASNSSLPTNYSDSFAVPRQVIVRQDCTGHRGISCAYVCGFSVSRLLGKHSCEQCRIGLVAASHQEYEALSLIEQREFSTATSGLSYPSRSIFVMFDHGLKLTHEVLERESYSCNIRQCIIALLSKELDFAWWQNHCPEHTNHIFEAITVSLCRIYIPWWCKCRNRAAKSARRELYSKKLMILQHQ</sequence>
<keyword evidence="4 5" id="KW-0238">DNA-binding</keyword>
<dbReference type="Pfam" id="PF21788">
    <property type="entry name" value="TNP-like_GBD"/>
    <property type="match status" value="1"/>
</dbReference>
<dbReference type="PROSITE" id="PS50950">
    <property type="entry name" value="ZF_THAP"/>
    <property type="match status" value="1"/>
</dbReference>
<keyword evidence="3" id="KW-0862">Zinc</keyword>
<evidence type="ECO:0000256" key="1">
    <source>
        <dbReference type="ARBA" id="ARBA00022723"/>
    </source>
</evidence>
<dbReference type="SMART" id="SM00692">
    <property type="entry name" value="DM3"/>
    <property type="match status" value="1"/>
</dbReference>
<evidence type="ECO:0000256" key="4">
    <source>
        <dbReference type="ARBA" id="ARBA00023125"/>
    </source>
</evidence>
<gene>
    <name evidence="8" type="ORF">GE061_001837</name>
</gene>
<evidence type="ECO:0000256" key="5">
    <source>
        <dbReference type="PROSITE-ProRule" id="PRU00309"/>
    </source>
</evidence>
<evidence type="ECO:0000313" key="9">
    <source>
        <dbReference type="Proteomes" id="UP000466442"/>
    </source>
</evidence>
<dbReference type="EMBL" id="WIXP02000010">
    <property type="protein sequence ID" value="KAF6203506.1"/>
    <property type="molecule type" value="Genomic_DNA"/>
</dbReference>
<reference evidence="8" key="1">
    <citation type="journal article" date="2021" name="Mol. Ecol. Resour.">
        <title>Apolygus lucorum genome provides insights into omnivorousness and mesophyll feeding.</title>
        <authorList>
            <person name="Liu Y."/>
            <person name="Liu H."/>
            <person name="Wang H."/>
            <person name="Huang T."/>
            <person name="Liu B."/>
            <person name="Yang B."/>
            <person name="Yin L."/>
            <person name="Li B."/>
            <person name="Zhang Y."/>
            <person name="Zhang S."/>
            <person name="Jiang F."/>
            <person name="Zhang X."/>
            <person name="Ren Y."/>
            <person name="Wang B."/>
            <person name="Wang S."/>
            <person name="Lu Y."/>
            <person name="Wu K."/>
            <person name="Fan W."/>
            <person name="Wang G."/>
        </authorList>
    </citation>
    <scope>NUCLEOTIDE SEQUENCE</scope>
    <source>
        <strain evidence="8">12Hb</strain>
    </source>
</reference>
<organism evidence="8 9">
    <name type="scientific">Apolygus lucorum</name>
    <name type="common">Small green plant bug</name>
    <name type="synonym">Lygocoris lucorum</name>
    <dbReference type="NCBI Taxonomy" id="248454"/>
    <lineage>
        <taxon>Eukaryota</taxon>
        <taxon>Metazoa</taxon>
        <taxon>Ecdysozoa</taxon>
        <taxon>Arthropoda</taxon>
        <taxon>Hexapoda</taxon>
        <taxon>Insecta</taxon>
        <taxon>Pterygota</taxon>
        <taxon>Neoptera</taxon>
        <taxon>Paraneoptera</taxon>
        <taxon>Hemiptera</taxon>
        <taxon>Heteroptera</taxon>
        <taxon>Panheteroptera</taxon>
        <taxon>Cimicomorpha</taxon>
        <taxon>Miridae</taxon>
        <taxon>Mirini</taxon>
        <taxon>Apolygus</taxon>
    </lineage>
</organism>
<dbReference type="Pfam" id="PF21789">
    <property type="entry name" value="TNP-like_RNaseH_C"/>
    <property type="match status" value="1"/>
</dbReference>
<evidence type="ECO:0000256" key="3">
    <source>
        <dbReference type="ARBA" id="ARBA00022833"/>
    </source>
</evidence>
<dbReference type="GO" id="GO:0003677">
    <property type="term" value="F:DNA binding"/>
    <property type="evidence" value="ECO:0007669"/>
    <property type="project" value="UniProtKB-UniRule"/>
</dbReference>
<dbReference type="InterPro" id="IPR048367">
    <property type="entry name" value="TNP-like_RNaseH_C"/>
</dbReference>
<comment type="caution">
    <text evidence="8">The sequence shown here is derived from an EMBL/GenBank/DDBJ whole genome shotgun (WGS) entry which is preliminary data.</text>
</comment>
<name>A0A8S9X612_APOLU</name>
<dbReference type="PANTHER" id="PTHR47577">
    <property type="entry name" value="THAP DOMAIN-CONTAINING PROTEIN 6"/>
    <property type="match status" value="1"/>
</dbReference>
<dbReference type="GO" id="GO:0008270">
    <property type="term" value="F:zinc ion binding"/>
    <property type="evidence" value="ECO:0007669"/>
    <property type="project" value="UniProtKB-KW"/>
</dbReference>
<protein>
    <recommendedName>
        <fullName evidence="7">THAP-type domain-containing protein</fullName>
    </recommendedName>
</protein>
<accession>A0A8S9X612</accession>
<dbReference type="Pfam" id="PF05485">
    <property type="entry name" value="THAP"/>
    <property type="match status" value="1"/>
</dbReference>
<feature type="region of interest" description="Disordered" evidence="6">
    <location>
        <begin position="208"/>
        <end position="227"/>
    </location>
</feature>
<evidence type="ECO:0000256" key="2">
    <source>
        <dbReference type="ARBA" id="ARBA00022771"/>
    </source>
</evidence>
<evidence type="ECO:0000259" key="7">
    <source>
        <dbReference type="PROSITE" id="PS50950"/>
    </source>
</evidence>
<dbReference type="Proteomes" id="UP000466442">
    <property type="component" value="Unassembled WGS sequence"/>
</dbReference>
<dbReference type="InterPro" id="IPR048366">
    <property type="entry name" value="TNP-like_GBD"/>
</dbReference>
<evidence type="ECO:0000313" key="8">
    <source>
        <dbReference type="EMBL" id="KAF6203506.1"/>
    </source>
</evidence>
<keyword evidence="1" id="KW-0479">Metal-binding</keyword>
<keyword evidence="9" id="KW-1185">Reference proteome</keyword>
<dbReference type="PANTHER" id="PTHR47577:SF2">
    <property type="entry name" value="THAP DOMAIN CONTAINING 9"/>
    <property type="match status" value="1"/>
</dbReference>
<feature type="region of interest" description="Disordered" evidence="6">
    <location>
        <begin position="272"/>
        <end position="299"/>
    </location>
</feature>
<dbReference type="InterPro" id="IPR006612">
    <property type="entry name" value="THAP_Znf"/>
</dbReference>
<dbReference type="SUPFAM" id="SSF57716">
    <property type="entry name" value="Glucocorticoid receptor-like (DNA-binding domain)"/>
    <property type="match status" value="1"/>
</dbReference>
<feature type="domain" description="THAP-type" evidence="7">
    <location>
        <begin position="279"/>
        <end position="352"/>
    </location>
</feature>
<evidence type="ECO:0000256" key="6">
    <source>
        <dbReference type="SAM" id="MobiDB-lite"/>
    </source>
</evidence>
<proteinExistence type="predicted"/>
<dbReference type="OrthoDB" id="8192384at2759"/>
<keyword evidence="2 5" id="KW-0863">Zinc-finger</keyword>
<dbReference type="AlphaFoldDB" id="A0A8S9X612"/>
<dbReference type="SMART" id="SM00980">
    <property type="entry name" value="THAP"/>
    <property type="match status" value="1"/>
</dbReference>
<feature type="compositionally biased region" description="Low complexity" evidence="6">
    <location>
        <begin position="211"/>
        <end position="226"/>
    </location>
</feature>